<accession>A0A6G7B7L6</accession>
<dbReference type="PANTHER" id="PTHR42939">
    <property type="entry name" value="ABC TRANSPORTER ATP-BINDING PROTEIN ALBC-RELATED"/>
    <property type="match status" value="1"/>
</dbReference>
<organism evidence="5 6">
    <name type="scientific">Lactobacillus iners</name>
    <dbReference type="NCBI Taxonomy" id="147802"/>
    <lineage>
        <taxon>Bacteria</taxon>
        <taxon>Bacillati</taxon>
        <taxon>Bacillota</taxon>
        <taxon>Bacilli</taxon>
        <taxon>Lactobacillales</taxon>
        <taxon>Lactobacillaceae</taxon>
        <taxon>Lactobacillus</taxon>
    </lineage>
</organism>
<reference evidence="5 6" key="1">
    <citation type="submission" date="2020-02" db="EMBL/GenBank/DDBJ databases">
        <title>Complete genome sequences of six Lactobacillus iners strains isolated from the human vagina.</title>
        <authorList>
            <person name="France M.T."/>
            <person name="Rutt L."/>
            <person name="Narina S."/>
            <person name="Arbaugh S."/>
            <person name="Humphrys M.S."/>
            <person name="Ma B."/>
            <person name="Hayward M.R."/>
            <person name="Relman D."/>
            <person name="Kwon D.S."/>
            <person name="Ravel J."/>
        </authorList>
    </citation>
    <scope>NUCLEOTIDE SEQUENCE [LARGE SCALE GENOMIC DNA]</scope>
    <source>
        <strain evidence="5 6">C0210C1</strain>
    </source>
</reference>
<sequence length="219" mass="25386">MLLKNITVKYGRKVALDNISLTLRNDGKIVGILGDNGSGKTTLVNLILKNINKFKGQREIEGSFSYMPDRYFLYESMTIKESIDLFKSVYSDFDEQRMYKILQKFSISPQLKLHDCSKGMHEQVHLALVFSRNTDFYVLDEPLSATDPIKRRYFIDIIQNYRRKNSTVLMVTHLIRDLGDMLEDVIFIKDGHILSHNSRAEILAVDKTLEDAYIRRIGQ</sequence>
<dbReference type="AlphaFoldDB" id="A0A6G7B7L6"/>
<proteinExistence type="predicted"/>
<gene>
    <name evidence="5" type="ORF">G6Z83_01730</name>
</gene>
<dbReference type="Proteomes" id="UP000501676">
    <property type="component" value="Chromosome"/>
</dbReference>
<evidence type="ECO:0000313" key="6">
    <source>
        <dbReference type="Proteomes" id="UP000501676"/>
    </source>
</evidence>
<evidence type="ECO:0000259" key="4">
    <source>
        <dbReference type="PROSITE" id="PS50893"/>
    </source>
</evidence>
<dbReference type="InterPro" id="IPR027417">
    <property type="entry name" value="P-loop_NTPase"/>
</dbReference>
<keyword evidence="3 5" id="KW-0067">ATP-binding</keyword>
<keyword evidence="2" id="KW-0547">Nucleotide-binding</keyword>
<dbReference type="GO" id="GO:0016887">
    <property type="term" value="F:ATP hydrolysis activity"/>
    <property type="evidence" value="ECO:0007669"/>
    <property type="project" value="InterPro"/>
</dbReference>
<name>A0A6G7B7L6_9LACO</name>
<evidence type="ECO:0000313" key="5">
    <source>
        <dbReference type="EMBL" id="QIH23467.1"/>
    </source>
</evidence>
<dbReference type="SUPFAM" id="SSF52540">
    <property type="entry name" value="P-loop containing nucleoside triphosphate hydrolases"/>
    <property type="match status" value="1"/>
</dbReference>
<protein>
    <submittedName>
        <fullName evidence="5">ABC transporter ATP-binding protein</fullName>
    </submittedName>
</protein>
<dbReference type="PANTHER" id="PTHR42939:SF1">
    <property type="entry name" value="ABC TRANSPORTER ATP-BINDING PROTEIN ALBC-RELATED"/>
    <property type="match status" value="1"/>
</dbReference>
<dbReference type="InterPro" id="IPR003439">
    <property type="entry name" value="ABC_transporter-like_ATP-bd"/>
</dbReference>
<dbReference type="EMBL" id="CP049228">
    <property type="protein sequence ID" value="QIH23467.1"/>
    <property type="molecule type" value="Genomic_DNA"/>
</dbReference>
<dbReference type="InterPro" id="IPR003593">
    <property type="entry name" value="AAA+_ATPase"/>
</dbReference>
<dbReference type="RefSeq" id="WP_006730472.1">
    <property type="nucleotide sequence ID" value="NZ_CABKQA010000002.1"/>
</dbReference>
<evidence type="ECO:0000256" key="1">
    <source>
        <dbReference type="ARBA" id="ARBA00022448"/>
    </source>
</evidence>
<keyword evidence="1" id="KW-0813">Transport</keyword>
<dbReference type="Gene3D" id="3.40.50.300">
    <property type="entry name" value="P-loop containing nucleotide triphosphate hydrolases"/>
    <property type="match status" value="1"/>
</dbReference>
<dbReference type="Pfam" id="PF00005">
    <property type="entry name" value="ABC_tran"/>
    <property type="match status" value="1"/>
</dbReference>
<dbReference type="CDD" id="cd03230">
    <property type="entry name" value="ABC_DR_subfamily_A"/>
    <property type="match status" value="1"/>
</dbReference>
<dbReference type="InterPro" id="IPR051782">
    <property type="entry name" value="ABC_Transporter_VariousFunc"/>
</dbReference>
<feature type="domain" description="ABC transporter" evidence="4">
    <location>
        <begin position="1"/>
        <end position="215"/>
    </location>
</feature>
<dbReference type="GO" id="GO:0005524">
    <property type="term" value="F:ATP binding"/>
    <property type="evidence" value="ECO:0007669"/>
    <property type="project" value="UniProtKB-KW"/>
</dbReference>
<evidence type="ECO:0000256" key="3">
    <source>
        <dbReference type="ARBA" id="ARBA00022840"/>
    </source>
</evidence>
<dbReference type="PROSITE" id="PS50893">
    <property type="entry name" value="ABC_TRANSPORTER_2"/>
    <property type="match status" value="1"/>
</dbReference>
<dbReference type="SMART" id="SM00382">
    <property type="entry name" value="AAA"/>
    <property type="match status" value="1"/>
</dbReference>
<evidence type="ECO:0000256" key="2">
    <source>
        <dbReference type="ARBA" id="ARBA00022741"/>
    </source>
</evidence>